<gene>
    <name evidence="3" type="primary">ORF60198</name>
</gene>
<evidence type="ECO:0000313" key="3">
    <source>
        <dbReference type="EMBL" id="CEK66799.1"/>
    </source>
</evidence>
<accession>A0A0B6ZDW1</accession>
<sequence length="134" mass="15138">MSLIFVPPNQKPTSNVPDIHETIEKMLEENAQLLHTINEYQMRGKMTECVEYQKVLHRNIVYLAKLADSNINTSLPLQTPECQLVGSSGPIDLMSNIDPQGQGNILDSHYSNVQGCPQQQGYTQQQQFNVQQQP</sequence>
<proteinExistence type="inferred from homology"/>
<comment type="similarity">
    <text evidence="1">Belongs to the SS18 family.</text>
</comment>
<evidence type="ECO:0000259" key="2">
    <source>
        <dbReference type="Pfam" id="PF05030"/>
    </source>
</evidence>
<dbReference type="InterPro" id="IPR007726">
    <property type="entry name" value="SS18_N"/>
</dbReference>
<protein>
    <recommendedName>
        <fullName evidence="2">SS18 N-terminal domain-containing protein</fullName>
    </recommendedName>
</protein>
<name>A0A0B6ZDW1_9EUPU</name>
<dbReference type="Pfam" id="PF05030">
    <property type="entry name" value="SSXT"/>
    <property type="match status" value="1"/>
</dbReference>
<evidence type="ECO:0000256" key="1">
    <source>
        <dbReference type="ARBA" id="ARBA00007945"/>
    </source>
</evidence>
<dbReference type="AlphaFoldDB" id="A0A0B6ZDW1"/>
<reference evidence="3" key="1">
    <citation type="submission" date="2014-12" db="EMBL/GenBank/DDBJ databases">
        <title>Insight into the proteome of Arion vulgaris.</title>
        <authorList>
            <person name="Aradska J."/>
            <person name="Bulat T."/>
            <person name="Smidak R."/>
            <person name="Sarate P."/>
            <person name="Gangsoo J."/>
            <person name="Sialana F."/>
            <person name="Bilban M."/>
            <person name="Lubec G."/>
        </authorList>
    </citation>
    <scope>NUCLEOTIDE SEQUENCE</scope>
    <source>
        <tissue evidence="3">Skin</tissue>
    </source>
</reference>
<organism evidence="3">
    <name type="scientific">Arion vulgaris</name>
    <dbReference type="NCBI Taxonomy" id="1028688"/>
    <lineage>
        <taxon>Eukaryota</taxon>
        <taxon>Metazoa</taxon>
        <taxon>Spiralia</taxon>
        <taxon>Lophotrochozoa</taxon>
        <taxon>Mollusca</taxon>
        <taxon>Gastropoda</taxon>
        <taxon>Heterobranchia</taxon>
        <taxon>Euthyneura</taxon>
        <taxon>Panpulmonata</taxon>
        <taxon>Eupulmonata</taxon>
        <taxon>Stylommatophora</taxon>
        <taxon>Helicina</taxon>
        <taxon>Arionoidea</taxon>
        <taxon>Arionidae</taxon>
        <taxon>Arion</taxon>
    </lineage>
</organism>
<feature type="domain" description="SS18 N-terminal" evidence="2">
    <location>
        <begin position="20"/>
        <end position="74"/>
    </location>
</feature>
<dbReference type="EMBL" id="HACG01019934">
    <property type="protein sequence ID" value="CEK66799.1"/>
    <property type="molecule type" value="Transcribed_RNA"/>
</dbReference>